<dbReference type="CDD" id="cd01650">
    <property type="entry name" value="RT_nLTR_like"/>
    <property type="match status" value="1"/>
</dbReference>
<feature type="domain" description="Reverse transcriptase" evidence="1">
    <location>
        <begin position="126"/>
        <end position="407"/>
    </location>
</feature>
<dbReference type="GO" id="GO:0003964">
    <property type="term" value="F:RNA-directed DNA polymerase activity"/>
    <property type="evidence" value="ECO:0007669"/>
    <property type="project" value="UniProtKB-KW"/>
</dbReference>
<dbReference type="SUPFAM" id="SSF56672">
    <property type="entry name" value="DNA/RNA polymerases"/>
    <property type="match status" value="1"/>
</dbReference>
<dbReference type="Pfam" id="PF13966">
    <property type="entry name" value="zf-RVT"/>
    <property type="match status" value="1"/>
</dbReference>
<dbReference type="AlphaFoldDB" id="A0AAV8C5U7"/>
<proteinExistence type="predicted"/>
<name>A0AAV8C5U7_9POAL</name>
<keyword evidence="3" id="KW-1185">Reference proteome</keyword>
<keyword evidence="2" id="KW-0548">Nucleotidyltransferase</keyword>
<dbReference type="InterPro" id="IPR026960">
    <property type="entry name" value="RVT-Znf"/>
</dbReference>
<dbReference type="InterPro" id="IPR043502">
    <property type="entry name" value="DNA/RNA_pol_sf"/>
</dbReference>
<accession>A0AAV8C5U7</accession>
<keyword evidence="2" id="KW-0695">RNA-directed DNA polymerase</keyword>
<sequence>MVKKDDGQLTGDEKIIREKFLLYFRNLYRPSTGSPNSNNIPNSSNGGGSTARTCHRIFEDLNRNSWPKIPDSAHRRIIAVPDYYEIKKALFDMGPDKIPGPDGSTARFFQHNWHVVGQEIVQQIKMVFVQEEIPDDWLRCHVTLIPKTDEPQTPAEYRPISIGNILYRLIMKLIARRLQPSLKQVISNEQNAFVKGRCISDNILFVKEILHSFSLSSFKQQAFMLKADVNKAFDKLEWSFLQMAMEYLNIPTKIITLIVSSYCRARVTININGKGNEFINPTRGLRQGCPMSPYVFIIAMEVLSRMIKGAISGEMLRGIQVAHTSPVVTHAIYADDLILMGDAREVEVQLLYSLLQTFANASGLHINPYKSKLWFSRNCNQQIVNRIKEMWGVEDVNGEEKYLGVMLNEKGDIRSNGKLLLEKLKAKLSGWKSHMLSHAGRLVLIKSVLMSMPVYTMSLEMIPKRITKEMNSVMAKFFWGKIGQDRYLSMIGWKKVCKPFDCGGLGVKDMQKFGEALFLKVVWSLMADDDKIWVKICKSKYYPTIDYWGVKNSNACSRMWRQVLKMRNFFTGQVNWQIANGRTVQDLSQPWYNHWSVQQVAKQSDRRLTVRGLIEEQTGQWNMQLLTRLFTPSQIQQIVTTDKRPDVLVEESDRLIWQQTKDGKYSVREGYKVLTREQNDLVDTQAIDWQLIWKQRKLTPKVKIFLWRLLHKGLPMAANLHRRINNFTPTCQRCNQENEYEMHCLFFCELSRQVWFAGAMGIRVHELPLDIVQTVTQILGQLDDDGVELFANTMWEIWKERNKVVIEHSIFRPQEVIQRVKVGVSTGLMLIQPQRSLIEETSMEKYEFQNEGWQVLVDASWDIGTKSGRAYVVFDKGKLHSAG</sequence>
<dbReference type="Pfam" id="PF00078">
    <property type="entry name" value="RVT_1"/>
    <property type="match status" value="1"/>
</dbReference>
<protein>
    <submittedName>
        <fullName evidence="2">RNA-directed DNA polymerase (Reverse transcriptase)-related family protein</fullName>
    </submittedName>
</protein>
<dbReference type="Proteomes" id="UP001140206">
    <property type="component" value="Chromosome 5"/>
</dbReference>
<dbReference type="InterPro" id="IPR000477">
    <property type="entry name" value="RT_dom"/>
</dbReference>
<gene>
    <name evidence="2" type="ORF">LUZ62_085259</name>
</gene>
<evidence type="ECO:0000313" key="3">
    <source>
        <dbReference type="Proteomes" id="UP001140206"/>
    </source>
</evidence>
<dbReference type="PANTHER" id="PTHR33116:SF78">
    <property type="entry name" value="OS12G0587133 PROTEIN"/>
    <property type="match status" value="1"/>
</dbReference>
<evidence type="ECO:0000313" key="2">
    <source>
        <dbReference type="EMBL" id="KAJ4750854.1"/>
    </source>
</evidence>
<dbReference type="PANTHER" id="PTHR33116">
    <property type="entry name" value="REVERSE TRANSCRIPTASE ZINC-BINDING DOMAIN-CONTAINING PROTEIN-RELATED-RELATED"/>
    <property type="match status" value="1"/>
</dbReference>
<organism evidence="2 3">
    <name type="scientific">Rhynchospora pubera</name>
    <dbReference type="NCBI Taxonomy" id="906938"/>
    <lineage>
        <taxon>Eukaryota</taxon>
        <taxon>Viridiplantae</taxon>
        <taxon>Streptophyta</taxon>
        <taxon>Embryophyta</taxon>
        <taxon>Tracheophyta</taxon>
        <taxon>Spermatophyta</taxon>
        <taxon>Magnoliopsida</taxon>
        <taxon>Liliopsida</taxon>
        <taxon>Poales</taxon>
        <taxon>Cyperaceae</taxon>
        <taxon>Cyperoideae</taxon>
        <taxon>Rhynchosporeae</taxon>
        <taxon>Rhynchospora</taxon>
    </lineage>
</organism>
<comment type="caution">
    <text evidence="2">The sequence shown here is derived from an EMBL/GenBank/DDBJ whole genome shotgun (WGS) entry which is preliminary data.</text>
</comment>
<evidence type="ECO:0000259" key="1">
    <source>
        <dbReference type="PROSITE" id="PS50878"/>
    </source>
</evidence>
<dbReference type="PROSITE" id="PS50878">
    <property type="entry name" value="RT_POL"/>
    <property type="match status" value="1"/>
</dbReference>
<reference evidence="2" key="1">
    <citation type="submission" date="2022-08" db="EMBL/GenBank/DDBJ databases">
        <authorList>
            <person name="Marques A."/>
        </authorList>
    </citation>
    <scope>NUCLEOTIDE SEQUENCE</scope>
    <source>
        <strain evidence="2">RhyPub2mFocal</strain>
        <tissue evidence="2">Leaves</tissue>
    </source>
</reference>
<keyword evidence="2" id="KW-0808">Transferase</keyword>
<dbReference type="EMBL" id="JAMFTS010000005">
    <property type="protein sequence ID" value="KAJ4750854.1"/>
    <property type="molecule type" value="Genomic_DNA"/>
</dbReference>